<dbReference type="RefSeq" id="WP_017012711.1">
    <property type="nucleotide sequence ID" value="NZ_FOWR01000010.1"/>
</dbReference>
<accession>A0A1I5NN21</accession>
<evidence type="ECO:0000313" key="1">
    <source>
        <dbReference type="EMBL" id="SFP23199.1"/>
    </source>
</evidence>
<dbReference type="EMBL" id="FOWR01000010">
    <property type="protein sequence ID" value="SFP23199.1"/>
    <property type="molecule type" value="Genomic_DNA"/>
</dbReference>
<dbReference type="Proteomes" id="UP000182692">
    <property type="component" value="Unassembled WGS sequence"/>
</dbReference>
<dbReference type="Gene3D" id="6.20.450.20">
    <property type="match status" value="1"/>
</dbReference>
<reference evidence="1 2" key="1">
    <citation type="submission" date="2016-10" db="EMBL/GenBank/DDBJ databases">
        <authorList>
            <person name="de Groot N.N."/>
        </authorList>
    </citation>
    <scope>NUCLEOTIDE SEQUENCE [LARGE SCALE GENOMIC DNA]</scope>
    <source>
        <strain evidence="1 2">DSM 15893</strain>
    </source>
</reference>
<organism evidence="1 2">
    <name type="scientific">Enterovibrio norvegicus DSM 15893</name>
    <dbReference type="NCBI Taxonomy" id="1121869"/>
    <lineage>
        <taxon>Bacteria</taxon>
        <taxon>Pseudomonadati</taxon>
        <taxon>Pseudomonadota</taxon>
        <taxon>Gammaproteobacteria</taxon>
        <taxon>Vibrionales</taxon>
        <taxon>Vibrionaceae</taxon>
        <taxon>Enterovibrio</taxon>
    </lineage>
</organism>
<gene>
    <name evidence="1" type="ORF">SAMN03084138_01661</name>
</gene>
<evidence type="ECO:0008006" key="3">
    <source>
        <dbReference type="Google" id="ProtNLM"/>
    </source>
</evidence>
<sequence length="94" mass="11011">MDTRIQFRVNEETKRLAQQMAESQGRTLSDACRELTEQLAEQQRKALSHDAWLTEQVNHAFDKLDANEAVFIEHDTAKTRMAERKAKIRQRGRQ</sequence>
<dbReference type="STRING" id="1121869.SAMN03084138_01661"/>
<proteinExistence type="predicted"/>
<dbReference type="AlphaFoldDB" id="A0A1I5NN21"/>
<dbReference type="OrthoDB" id="6485518at2"/>
<protein>
    <recommendedName>
        <fullName evidence="3">RelB antitoxin</fullName>
    </recommendedName>
</protein>
<dbReference type="GeneID" id="35871686"/>
<name>A0A1I5NN21_9GAMM</name>
<evidence type="ECO:0000313" key="2">
    <source>
        <dbReference type="Proteomes" id="UP000182692"/>
    </source>
</evidence>